<protein>
    <submittedName>
        <fullName evidence="1">Putative secreted protein fat body overexpressed</fullName>
    </submittedName>
</protein>
<organism evidence="1">
    <name type="scientific">Rhipicephalus microplus</name>
    <name type="common">Cattle tick</name>
    <name type="synonym">Boophilus microplus</name>
    <dbReference type="NCBI Taxonomy" id="6941"/>
    <lineage>
        <taxon>Eukaryota</taxon>
        <taxon>Metazoa</taxon>
        <taxon>Ecdysozoa</taxon>
        <taxon>Arthropoda</taxon>
        <taxon>Chelicerata</taxon>
        <taxon>Arachnida</taxon>
        <taxon>Acari</taxon>
        <taxon>Parasitiformes</taxon>
        <taxon>Ixodida</taxon>
        <taxon>Ixodoidea</taxon>
        <taxon>Ixodidae</taxon>
        <taxon>Rhipicephalinae</taxon>
        <taxon>Rhipicephalus</taxon>
        <taxon>Boophilus</taxon>
    </lineage>
</organism>
<evidence type="ECO:0000313" key="1">
    <source>
        <dbReference type="EMBL" id="NOV43419.1"/>
    </source>
</evidence>
<sequence>MHQATACKLLYLLCIRSFNGHYIGRVFPGYVVVSSFVISHAISPSPSIYSFTRVGVVFSQVRMKTFELIPSNISW</sequence>
<reference evidence="1" key="1">
    <citation type="submission" date="2019-09" db="EMBL/GenBank/DDBJ databases">
        <title>Organ-specific transcriptomic study of the physiology of the cattle tick, Rhipicephalus microplus.</title>
        <authorList>
            <person name="Tirloni L."/>
            <person name="Braz G."/>
            <person name="Gandara A.C.P."/>
            <person name="Sabadin G.A."/>
            <person name="da Silva R.M."/>
            <person name="Guizzo M.G."/>
            <person name="Machado J.A."/>
            <person name="Costa E.P."/>
            <person name="Gomes H.F."/>
            <person name="Moraes J."/>
            <person name="Mota M.B.S."/>
            <person name="Mesquita R.D."/>
            <person name="Alvarenga P.H."/>
            <person name="Alves F."/>
            <person name="Seixas A."/>
            <person name="da Fonseca R.N."/>
            <person name="Fogaca A."/>
            <person name="Logullo C."/>
            <person name="Tanaka A."/>
            <person name="Daffre S."/>
            <person name="Termignoni C."/>
            <person name="Vaz I.S.Jr."/>
            <person name="Oliveira P.L."/>
            <person name="Ribeiro J.M."/>
        </authorList>
    </citation>
    <scope>NUCLEOTIDE SEQUENCE</scope>
    <source>
        <strain evidence="1">Porto Alegre</strain>
    </source>
</reference>
<accession>A0A6M2DBD0</accession>
<dbReference type="EMBL" id="GHWJ01010682">
    <property type="protein sequence ID" value="NOV43419.1"/>
    <property type="molecule type" value="Transcribed_RNA"/>
</dbReference>
<name>A0A6M2DBD0_RHIMP</name>
<dbReference type="AlphaFoldDB" id="A0A6M2DBD0"/>
<proteinExistence type="predicted"/>